<reference evidence="2" key="1">
    <citation type="journal article" date="2019" name="Int. J. Syst. Evol. Microbiol.">
        <title>The Global Catalogue of Microorganisms (GCM) 10K type strain sequencing project: providing services to taxonomists for standard genome sequencing and annotation.</title>
        <authorList>
            <consortium name="The Broad Institute Genomics Platform"/>
            <consortium name="The Broad Institute Genome Sequencing Center for Infectious Disease"/>
            <person name="Wu L."/>
            <person name="Ma J."/>
        </authorList>
    </citation>
    <scope>NUCLEOTIDE SEQUENCE [LARGE SCALE GENOMIC DNA]</scope>
    <source>
        <strain evidence="2">CCUG 43117</strain>
    </source>
</reference>
<dbReference type="Proteomes" id="UP001596060">
    <property type="component" value="Unassembled WGS sequence"/>
</dbReference>
<organism evidence="1 2">
    <name type="scientific">Bosea massiliensis</name>
    <dbReference type="NCBI Taxonomy" id="151419"/>
    <lineage>
        <taxon>Bacteria</taxon>
        <taxon>Pseudomonadati</taxon>
        <taxon>Pseudomonadota</taxon>
        <taxon>Alphaproteobacteria</taxon>
        <taxon>Hyphomicrobiales</taxon>
        <taxon>Boseaceae</taxon>
        <taxon>Bosea</taxon>
    </lineage>
</organism>
<dbReference type="RefSeq" id="WP_066726456.1">
    <property type="nucleotide sequence ID" value="NZ_JBHSLU010000022.1"/>
</dbReference>
<gene>
    <name evidence="1" type="ORF">ACFPN9_10735</name>
</gene>
<evidence type="ECO:0000313" key="2">
    <source>
        <dbReference type="Proteomes" id="UP001596060"/>
    </source>
</evidence>
<protein>
    <submittedName>
        <fullName evidence="1">Uncharacterized protein</fullName>
    </submittedName>
</protein>
<accession>A0ABW0NZU6</accession>
<name>A0ABW0NZU6_9HYPH</name>
<evidence type="ECO:0000313" key="1">
    <source>
        <dbReference type="EMBL" id="MFC5505735.1"/>
    </source>
</evidence>
<sequence length="78" mass="8773">MTMQFTARHSEQDHLRRVKSLASDRRMCRRLTTLSMPFFLAAALAQRVLRPAPAGPRISLVAEARAQANATIPFMFMG</sequence>
<dbReference type="EMBL" id="JBHSLU010000022">
    <property type="protein sequence ID" value="MFC5505735.1"/>
    <property type="molecule type" value="Genomic_DNA"/>
</dbReference>
<proteinExistence type="predicted"/>
<comment type="caution">
    <text evidence="1">The sequence shown here is derived from an EMBL/GenBank/DDBJ whole genome shotgun (WGS) entry which is preliminary data.</text>
</comment>
<keyword evidence="2" id="KW-1185">Reference proteome</keyword>